<evidence type="ECO:0000313" key="2">
    <source>
        <dbReference type="Proteomes" id="UP000036367"/>
    </source>
</evidence>
<evidence type="ECO:0000313" key="1">
    <source>
        <dbReference type="EMBL" id="KLU03071.1"/>
    </source>
</evidence>
<reference evidence="1" key="1">
    <citation type="submission" date="2015-05" db="EMBL/GenBank/DDBJ databases">
        <title>Permanent draft genome of Rhodopirellula islandicus K833.</title>
        <authorList>
            <person name="Kizina J."/>
            <person name="Richter M."/>
            <person name="Glockner F.O."/>
            <person name="Harder J."/>
        </authorList>
    </citation>
    <scope>NUCLEOTIDE SEQUENCE [LARGE SCALE GENOMIC DNA]</scope>
    <source>
        <strain evidence="1">K833</strain>
    </source>
</reference>
<dbReference type="AlphaFoldDB" id="A0A0J1B9C6"/>
<dbReference type="PATRIC" id="fig|595434.4.peg.4593"/>
<proteinExistence type="predicted"/>
<comment type="caution">
    <text evidence="1">The sequence shown here is derived from an EMBL/GenBank/DDBJ whole genome shotgun (WGS) entry which is preliminary data.</text>
</comment>
<dbReference type="EMBL" id="LECT01000041">
    <property type="protein sequence ID" value="KLU03071.1"/>
    <property type="molecule type" value="Genomic_DNA"/>
</dbReference>
<dbReference type="Proteomes" id="UP000036367">
    <property type="component" value="Unassembled WGS sequence"/>
</dbReference>
<accession>A0A0J1B9C6</accession>
<sequence length="45" mass="4797">MNVEVFPVAMLASADEGVVRELGHVLPNNASELSIQPAFDSLCEP</sequence>
<keyword evidence="2" id="KW-1185">Reference proteome</keyword>
<name>A0A0J1B9C6_RHOIS</name>
<gene>
    <name evidence="1" type="ORF">RISK_004837</name>
</gene>
<protein>
    <submittedName>
        <fullName evidence="1">Uncharacterized protein</fullName>
    </submittedName>
</protein>
<organism evidence="1 2">
    <name type="scientific">Rhodopirellula islandica</name>
    <dbReference type="NCBI Taxonomy" id="595434"/>
    <lineage>
        <taxon>Bacteria</taxon>
        <taxon>Pseudomonadati</taxon>
        <taxon>Planctomycetota</taxon>
        <taxon>Planctomycetia</taxon>
        <taxon>Pirellulales</taxon>
        <taxon>Pirellulaceae</taxon>
        <taxon>Rhodopirellula</taxon>
    </lineage>
</organism>